<sequence>MCDGHMKERWETETSTENKESVCPLDISLEETSEEESNLDEWQVPLGQTFSVL</sequence>
<organism evidence="2 3">
    <name type="scientific">Cryptotermes secundus</name>
    <dbReference type="NCBI Taxonomy" id="105785"/>
    <lineage>
        <taxon>Eukaryota</taxon>
        <taxon>Metazoa</taxon>
        <taxon>Ecdysozoa</taxon>
        <taxon>Arthropoda</taxon>
        <taxon>Hexapoda</taxon>
        <taxon>Insecta</taxon>
        <taxon>Pterygota</taxon>
        <taxon>Neoptera</taxon>
        <taxon>Polyneoptera</taxon>
        <taxon>Dictyoptera</taxon>
        <taxon>Blattodea</taxon>
        <taxon>Blattoidea</taxon>
        <taxon>Termitoidae</taxon>
        <taxon>Kalotermitidae</taxon>
        <taxon>Cryptotermitinae</taxon>
        <taxon>Cryptotermes</taxon>
    </lineage>
</organism>
<comment type="caution">
    <text evidence="2">The sequence shown here is derived from an EMBL/GenBank/DDBJ whole genome shotgun (WGS) entry which is preliminary data.</text>
</comment>
<dbReference type="InParanoid" id="A0A2J7PFY4"/>
<proteinExistence type="predicted"/>
<evidence type="ECO:0000256" key="1">
    <source>
        <dbReference type="SAM" id="MobiDB-lite"/>
    </source>
</evidence>
<evidence type="ECO:0000313" key="2">
    <source>
        <dbReference type="EMBL" id="PNF15243.1"/>
    </source>
</evidence>
<gene>
    <name evidence="2" type="ORF">B7P43_G00986</name>
</gene>
<name>A0A2J7PFY4_9NEOP</name>
<dbReference type="Proteomes" id="UP000235965">
    <property type="component" value="Unassembled WGS sequence"/>
</dbReference>
<feature type="compositionally biased region" description="Basic and acidic residues" evidence="1">
    <location>
        <begin position="1"/>
        <end position="20"/>
    </location>
</feature>
<protein>
    <submittedName>
        <fullName evidence="2">Uncharacterized protein</fullName>
    </submittedName>
</protein>
<keyword evidence="3" id="KW-1185">Reference proteome</keyword>
<dbReference type="EMBL" id="NEVH01025635">
    <property type="protein sequence ID" value="PNF15243.1"/>
    <property type="molecule type" value="Genomic_DNA"/>
</dbReference>
<feature type="compositionally biased region" description="Acidic residues" evidence="1">
    <location>
        <begin position="28"/>
        <end position="39"/>
    </location>
</feature>
<feature type="region of interest" description="Disordered" evidence="1">
    <location>
        <begin position="1"/>
        <end position="53"/>
    </location>
</feature>
<accession>A0A2J7PFY4</accession>
<reference evidence="2 3" key="1">
    <citation type="submission" date="2017-12" db="EMBL/GenBank/DDBJ databases">
        <title>Hemimetabolous genomes reveal molecular basis of termite eusociality.</title>
        <authorList>
            <person name="Harrison M.C."/>
            <person name="Jongepier E."/>
            <person name="Robertson H.M."/>
            <person name="Arning N."/>
            <person name="Bitard-Feildel T."/>
            <person name="Chao H."/>
            <person name="Childers C.P."/>
            <person name="Dinh H."/>
            <person name="Doddapaneni H."/>
            <person name="Dugan S."/>
            <person name="Gowin J."/>
            <person name="Greiner C."/>
            <person name="Han Y."/>
            <person name="Hu H."/>
            <person name="Hughes D.S.T."/>
            <person name="Huylmans A.-K."/>
            <person name="Kemena C."/>
            <person name="Kremer L.P.M."/>
            <person name="Lee S.L."/>
            <person name="Lopez-Ezquerra A."/>
            <person name="Mallet L."/>
            <person name="Monroy-Kuhn J.M."/>
            <person name="Moser A."/>
            <person name="Murali S.C."/>
            <person name="Muzny D.M."/>
            <person name="Otani S."/>
            <person name="Piulachs M.-D."/>
            <person name="Poelchau M."/>
            <person name="Qu J."/>
            <person name="Schaub F."/>
            <person name="Wada-Katsumata A."/>
            <person name="Worley K.C."/>
            <person name="Xie Q."/>
            <person name="Ylla G."/>
            <person name="Poulsen M."/>
            <person name="Gibbs R.A."/>
            <person name="Schal C."/>
            <person name="Richards S."/>
            <person name="Belles X."/>
            <person name="Korb J."/>
            <person name="Bornberg-Bauer E."/>
        </authorList>
    </citation>
    <scope>NUCLEOTIDE SEQUENCE [LARGE SCALE GENOMIC DNA]</scope>
    <source>
        <tissue evidence="2">Whole body</tissue>
    </source>
</reference>
<dbReference type="AlphaFoldDB" id="A0A2J7PFY4"/>
<evidence type="ECO:0000313" key="3">
    <source>
        <dbReference type="Proteomes" id="UP000235965"/>
    </source>
</evidence>